<dbReference type="EMBL" id="MU394313">
    <property type="protein sequence ID" value="KAI6086719.1"/>
    <property type="molecule type" value="Genomic_DNA"/>
</dbReference>
<keyword evidence="1" id="KW-0378">Hydrolase</keyword>
<reference evidence="1 2" key="1">
    <citation type="journal article" date="2022" name="New Phytol.">
        <title>Ecological generalism drives hyperdiversity of secondary metabolite gene clusters in xylarialean endophytes.</title>
        <authorList>
            <person name="Franco M.E.E."/>
            <person name="Wisecaver J.H."/>
            <person name="Arnold A.E."/>
            <person name="Ju Y.M."/>
            <person name="Slot J.C."/>
            <person name="Ahrendt S."/>
            <person name="Moore L.P."/>
            <person name="Eastman K.E."/>
            <person name="Scott K."/>
            <person name="Konkel Z."/>
            <person name="Mondo S.J."/>
            <person name="Kuo A."/>
            <person name="Hayes R.D."/>
            <person name="Haridas S."/>
            <person name="Andreopoulos B."/>
            <person name="Riley R."/>
            <person name="LaButti K."/>
            <person name="Pangilinan J."/>
            <person name="Lipzen A."/>
            <person name="Amirebrahimi M."/>
            <person name="Yan J."/>
            <person name="Adam C."/>
            <person name="Keymanesh K."/>
            <person name="Ng V."/>
            <person name="Louie K."/>
            <person name="Northen T."/>
            <person name="Drula E."/>
            <person name="Henrissat B."/>
            <person name="Hsieh H.M."/>
            <person name="Youens-Clark K."/>
            <person name="Lutzoni F."/>
            <person name="Miadlikowska J."/>
            <person name="Eastwood D.C."/>
            <person name="Hamelin R.C."/>
            <person name="Grigoriev I.V."/>
            <person name="U'Ren J.M."/>
        </authorList>
    </citation>
    <scope>NUCLEOTIDE SEQUENCE [LARGE SCALE GENOMIC DNA]</scope>
    <source>
        <strain evidence="1 2">ER1909</strain>
    </source>
</reference>
<dbReference type="Proteomes" id="UP001497680">
    <property type="component" value="Unassembled WGS sequence"/>
</dbReference>
<accession>A0ACC0D1W2</accession>
<organism evidence="1 2">
    <name type="scientific">Hypoxylon rubiginosum</name>
    <dbReference type="NCBI Taxonomy" id="110542"/>
    <lineage>
        <taxon>Eukaryota</taxon>
        <taxon>Fungi</taxon>
        <taxon>Dikarya</taxon>
        <taxon>Ascomycota</taxon>
        <taxon>Pezizomycotina</taxon>
        <taxon>Sordariomycetes</taxon>
        <taxon>Xylariomycetidae</taxon>
        <taxon>Xylariales</taxon>
        <taxon>Hypoxylaceae</taxon>
        <taxon>Hypoxylon</taxon>
    </lineage>
</organism>
<evidence type="ECO:0000313" key="2">
    <source>
        <dbReference type="Proteomes" id="UP001497680"/>
    </source>
</evidence>
<protein>
    <submittedName>
        <fullName evidence="1">P-loop containing nucleoside triphosphate hydrolase protein</fullName>
    </submittedName>
</protein>
<proteinExistence type="predicted"/>
<name>A0ACC0D1W2_9PEZI</name>
<keyword evidence="2" id="KW-1185">Reference proteome</keyword>
<gene>
    <name evidence="1" type="ORF">F4821DRAFT_124492</name>
</gene>
<comment type="caution">
    <text evidence="1">The sequence shown here is derived from an EMBL/GenBank/DDBJ whole genome shotgun (WGS) entry which is preliminary data.</text>
</comment>
<evidence type="ECO:0000313" key="1">
    <source>
        <dbReference type="EMBL" id="KAI6086719.1"/>
    </source>
</evidence>
<sequence length="845" mass="95642">MRPLRVYTVTRYTDTSKMDDTSSIDSYAEIGPSNRGFEKGFGGFGSNDEEKHVEKLKALIAKSTANGGVTKELAEDEVPTVSYVLQYKGWGGRLIDVCRSREPINIQLDDMVDEGASSTKPILEIVTKISTQLVKKNSTPVRRPPLRRRGWSPDYYERREIPDYNQNEEEDAEMKIAKVEKTSMVINSIHLINALKAVVGYYPGTSFLGDSVKIQAPYQVLIHHREQLARYKVSQPAVHDAEYAFTTARHIDVLLDFLKKTLGDQIREEEERHSSAVPSATFEKLWMILKPGEVIYAKHDYRWTPFVISKVHDNSSKGEEGLTSYTIECWNITYASERFSRTMQSFAIDPFTGAEAITSLPVVPARFFRGDKSDTNPEEIREKHIKLGKSVWELAKGPSYMSYDGSLVEKEPTYDWEDPVNVCTTGYMSGRVIVDSLGFARYSMDNPVAGRNRRGPPPPIRPAPQKDSLPYFAPSCGCSACSNADTAKDNLSPFASFEDLDPVRDPAPELDLYYLVLSKIVSGFVLGERRWGHFNVEDLQEIKFDKEAFKYLVLDDEVKLTVRALIGKFASAGGQVSPWPNDFVKNKGQGRIFLLHGSPGVGKTCTAECVAELTHRPLISLTSGDLSTDSYNVERNLSYFLQLGERFGAMVLLDEADVYLESRRAKDIERNGLVSIFLRALEYYRGVLFLTTNRVQTFDSAFTSRIHVALHYKALSDRDREKIWLNSFERLERDSEGKVHVGVSTREYAYESRDVRSLRWNGREIRNALQTAVALAETEALEDGSDIVSVSDRHLRAVVKMSRGFKNFLRLQKDRADQDDVEDEVEEEEEEDMDADDHASTIYDD</sequence>